<dbReference type="Gene3D" id="3.30.50.10">
    <property type="entry name" value="Erythroid Transcription Factor GATA-1, subunit A"/>
    <property type="match status" value="1"/>
</dbReference>
<feature type="region of interest" description="Disordered" evidence="2">
    <location>
        <begin position="139"/>
        <end position="201"/>
    </location>
</feature>
<name>A0AAD3HID8_9CHLO</name>
<dbReference type="Pfam" id="PF00320">
    <property type="entry name" value="GATA"/>
    <property type="match status" value="1"/>
</dbReference>
<proteinExistence type="predicted"/>
<dbReference type="EMBL" id="BMAR01000001">
    <property type="protein sequence ID" value="GFR41465.1"/>
    <property type="molecule type" value="Genomic_DNA"/>
</dbReference>
<keyword evidence="5" id="KW-1185">Reference proteome</keyword>
<evidence type="ECO:0000313" key="4">
    <source>
        <dbReference type="EMBL" id="GFR41465.1"/>
    </source>
</evidence>
<feature type="region of interest" description="Disordered" evidence="2">
    <location>
        <begin position="377"/>
        <end position="430"/>
    </location>
</feature>
<dbReference type="GO" id="GO:0008270">
    <property type="term" value="F:zinc ion binding"/>
    <property type="evidence" value="ECO:0007669"/>
    <property type="project" value="UniProtKB-KW"/>
</dbReference>
<dbReference type="PROSITE" id="PS50114">
    <property type="entry name" value="GATA_ZN_FINGER_2"/>
    <property type="match status" value="1"/>
</dbReference>
<sequence>MGEAMMENGIFANAKARALLEVVRLAFEGGIGFGPEMTGTGTTEDGDASVAGATTADAARQQWRSTNDHAAAQPAPLPHPPHRAASTGSSSRLVPGGPCMWCGVTATPQWRRPRGTAKLLCNACGIFFTRYGRLPEKSQHAHSRASATAAVAAPQPAEVEHPSKQEVIKAEVDDTDKQQPTTSTSSIAGASPHKRKDAPQAEAELLRCMEESAGSLVAGGAAAPALSSPGSMPHSMPALQTGLGRTLSGPQFLHAVGAQSAPALAAAAAAGLLPVAANNPGAFLSVAPLDLGLQQLSMQQLGLLAQPLGGLAQLPALCMGSIADQQCGAVVACMQGQPLGVPGMSGVPAELLARPFTLPPGILPSGVALLGGAAPPQPVYARASKRQERLPSGDSDDSNASTDSHAPHGDAGCSHDEDDGGTTTTKASGITAPASGTVAAAGALSCSPPSMPGVISPSPLGECLPASSLLSGMPQASNPLALVPLAGAGPTSGVALAGSLAGMGGVAVAAGMPSVAQGQAQSQQPVIYLHARRCKGPRSRAASATPSSSTQS</sequence>
<dbReference type="CDD" id="cd00202">
    <property type="entry name" value="ZnF_GATA"/>
    <property type="match status" value="1"/>
</dbReference>
<evidence type="ECO:0000256" key="2">
    <source>
        <dbReference type="SAM" id="MobiDB-lite"/>
    </source>
</evidence>
<keyword evidence="1" id="KW-0479">Metal-binding</keyword>
<protein>
    <recommendedName>
        <fullName evidence="3">GATA-type domain-containing protein</fullName>
    </recommendedName>
</protein>
<comment type="caution">
    <text evidence="4">The sequence shown here is derived from an EMBL/GenBank/DDBJ whole genome shotgun (WGS) entry which is preliminary data.</text>
</comment>
<feature type="compositionally biased region" description="Polar residues" evidence="2">
    <location>
        <begin position="178"/>
        <end position="188"/>
    </location>
</feature>
<keyword evidence="1" id="KW-0863">Zinc-finger</keyword>
<dbReference type="AlphaFoldDB" id="A0AAD3HID8"/>
<feature type="domain" description="GATA-type" evidence="3">
    <location>
        <begin position="93"/>
        <end position="132"/>
    </location>
</feature>
<organism evidence="4 5">
    <name type="scientific">Astrephomene gubernaculifera</name>
    <dbReference type="NCBI Taxonomy" id="47775"/>
    <lineage>
        <taxon>Eukaryota</taxon>
        <taxon>Viridiplantae</taxon>
        <taxon>Chlorophyta</taxon>
        <taxon>core chlorophytes</taxon>
        <taxon>Chlorophyceae</taxon>
        <taxon>CS clade</taxon>
        <taxon>Chlamydomonadales</taxon>
        <taxon>Astrephomenaceae</taxon>
        <taxon>Astrephomene</taxon>
    </lineage>
</organism>
<dbReference type="Proteomes" id="UP001054857">
    <property type="component" value="Unassembled WGS sequence"/>
</dbReference>
<evidence type="ECO:0000313" key="5">
    <source>
        <dbReference type="Proteomes" id="UP001054857"/>
    </source>
</evidence>
<gene>
    <name evidence="4" type="ORF">Agub_g2154</name>
</gene>
<accession>A0AAD3HID8</accession>
<feature type="region of interest" description="Disordered" evidence="2">
    <location>
        <begin position="52"/>
        <end position="92"/>
    </location>
</feature>
<evidence type="ECO:0000256" key="1">
    <source>
        <dbReference type="PROSITE-ProRule" id="PRU00094"/>
    </source>
</evidence>
<dbReference type="InterPro" id="IPR013088">
    <property type="entry name" value="Znf_NHR/GATA"/>
</dbReference>
<keyword evidence="1" id="KW-0862">Zinc</keyword>
<reference evidence="4 5" key="1">
    <citation type="journal article" date="2021" name="Sci. Rep.">
        <title>Genome sequencing of the multicellular alga Astrephomene provides insights into convergent evolution of germ-soma differentiation.</title>
        <authorList>
            <person name="Yamashita S."/>
            <person name="Yamamoto K."/>
            <person name="Matsuzaki R."/>
            <person name="Suzuki S."/>
            <person name="Yamaguchi H."/>
            <person name="Hirooka S."/>
            <person name="Minakuchi Y."/>
            <person name="Miyagishima S."/>
            <person name="Kawachi M."/>
            <person name="Toyoda A."/>
            <person name="Nozaki H."/>
        </authorList>
    </citation>
    <scope>NUCLEOTIDE SEQUENCE [LARGE SCALE GENOMIC DNA]</scope>
    <source>
        <strain evidence="4 5">NIES-4017</strain>
    </source>
</reference>
<feature type="compositionally biased region" description="Low complexity" evidence="2">
    <location>
        <begin position="144"/>
        <end position="157"/>
    </location>
</feature>
<dbReference type="GO" id="GO:0006355">
    <property type="term" value="P:regulation of DNA-templated transcription"/>
    <property type="evidence" value="ECO:0007669"/>
    <property type="project" value="InterPro"/>
</dbReference>
<dbReference type="InterPro" id="IPR000679">
    <property type="entry name" value="Znf_GATA"/>
</dbReference>
<feature type="compositionally biased region" description="Basic and acidic residues" evidence="2">
    <location>
        <begin position="158"/>
        <end position="177"/>
    </location>
</feature>
<dbReference type="SMART" id="SM00401">
    <property type="entry name" value="ZnF_GATA"/>
    <property type="match status" value="1"/>
</dbReference>
<evidence type="ECO:0000259" key="3">
    <source>
        <dbReference type="PROSITE" id="PS50114"/>
    </source>
</evidence>
<dbReference type="GO" id="GO:0043565">
    <property type="term" value="F:sequence-specific DNA binding"/>
    <property type="evidence" value="ECO:0007669"/>
    <property type="project" value="InterPro"/>
</dbReference>
<dbReference type="SUPFAM" id="SSF57716">
    <property type="entry name" value="Glucocorticoid receptor-like (DNA-binding domain)"/>
    <property type="match status" value="1"/>
</dbReference>